<dbReference type="Pfam" id="PF04178">
    <property type="entry name" value="Got1"/>
    <property type="match status" value="1"/>
</dbReference>
<keyword evidence="6 8" id="KW-0472">Membrane</keyword>
<protein>
    <recommendedName>
        <fullName evidence="8">Vesicle transport protein</fullName>
    </recommendedName>
</protein>
<dbReference type="EMBL" id="HBIR01062552">
    <property type="protein sequence ID" value="CAE0602183.1"/>
    <property type="molecule type" value="Transcribed_RNA"/>
</dbReference>
<evidence type="ECO:0000256" key="3">
    <source>
        <dbReference type="ARBA" id="ARBA00022692"/>
    </source>
</evidence>
<evidence type="ECO:0000256" key="4">
    <source>
        <dbReference type="ARBA" id="ARBA00022927"/>
    </source>
</evidence>
<evidence type="ECO:0000256" key="5">
    <source>
        <dbReference type="ARBA" id="ARBA00022989"/>
    </source>
</evidence>
<proteinExistence type="inferred from homology"/>
<feature type="region of interest" description="Disordered" evidence="9">
    <location>
        <begin position="1"/>
        <end position="20"/>
    </location>
</feature>
<dbReference type="PANTHER" id="PTHR23137">
    <property type="entry name" value="VESICLE TRANSPORT PROTEIN-RELATED"/>
    <property type="match status" value="1"/>
</dbReference>
<dbReference type="GO" id="GO:0005737">
    <property type="term" value="C:cytoplasm"/>
    <property type="evidence" value="ECO:0007669"/>
    <property type="project" value="UniProtKB-ARBA"/>
</dbReference>
<keyword evidence="2 8" id="KW-0813">Transport</keyword>
<evidence type="ECO:0000256" key="7">
    <source>
        <dbReference type="ARBA" id="ARBA00025800"/>
    </source>
</evidence>
<dbReference type="GO" id="GO:0012505">
    <property type="term" value="C:endomembrane system"/>
    <property type="evidence" value="ECO:0007669"/>
    <property type="project" value="UniProtKB-ARBA"/>
</dbReference>
<dbReference type="PANTHER" id="PTHR23137:SF6">
    <property type="entry name" value="VESICLE TRANSPORT PROTEIN"/>
    <property type="match status" value="1"/>
</dbReference>
<keyword evidence="5 8" id="KW-1133">Transmembrane helix</keyword>
<sequence>MFHTGACSLTMPSSSGSRLRDRLNEALGRSSQPPPAEFGGSAATVLDQFRVTVNQAVAAQTGGGSVRPGASAVAGRLGAAAGVPGADSMCPSLTFKQRLYGTVGCFCVGFVFSLMGTLLWWTGHVAGFALLYTLGNIVSMAGTGFLIGPRRQLRNMCKSSRQYATALYFTMMLLTIFAAISGWSAISILVFCILQWCAMVWYVASYIPYGQRMLKKILGNMVDF</sequence>
<evidence type="ECO:0000256" key="8">
    <source>
        <dbReference type="RuleBase" id="RU363111"/>
    </source>
</evidence>
<keyword evidence="4 8" id="KW-0653">Protein transport</keyword>
<organism evidence="10">
    <name type="scientific">Emiliania huxleyi</name>
    <name type="common">Coccolithophore</name>
    <name type="synonym">Pontosphaera huxleyi</name>
    <dbReference type="NCBI Taxonomy" id="2903"/>
    <lineage>
        <taxon>Eukaryota</taxon>
        <taxon>Haptista</taxon>
        <taxon>Haptophyta</taxon>
        <taxon>Prymnesiophyceae</taxon>
        <taxon>Isochrysidales</taxon>
        <taxon>Noelaerhabdaceae</taxon>
        <taxon>Emiliania</taxon>
    </lineage>
</organism>
<evidence type="ECO:0000256" key="6">
    <source>
        <dbReference type="ARBA" id="ARBA00023136"/>
    </source>
</evidence>
<dbReference type="GO" id="GO:0015031">
    <property type="term" value="P:protein transport"/>
    <property type="evidence" value="ECO:0007669"/>
    <property type="project" value="UniProtKB-KW"/>
</dbReference>
<gene>
    <name evidence="10" type="ORF">EHUX00137_LOCUS48551</name>
</gene>
<dbReference type="InterPro" id="IPR007305">
    <property type="entry name" value="Vesicle_transpt_Got1/SFT2"/>
</dbReference>
<evidence type="ECO:0000256" key="2">
    <source>
        <dbReference type="ARBA" id="ARBA00022448"/>
    </source>
</evidence>
<reference evidence="10" key="1">
    <citation type="submission" date="2021-01" db="EMBL/GenBank/DDBJ databases">
        <authorList>
            <person name="Corre E."/>
            <person name="Pelletier E."/>
            <person name="Niang G."/>
            <person name="Scheremetjew M."/>
            <person name="Finn R."/>
            <person name="Kale V."/>
            <person name="Holt S."/>
            <person name="Cochrane G."/>
            <person name="Meng A."/>
            <person name="Brown T."/>
            <person name="Cohen L."/>
        </authorList>
    </citation>
    <scope>NUCLEOTIDE SEQUENCE</scope>
    <source>
        <strain evidence="10">379</strain>
    </source>
</reference>
<evidence type="ECO:0000313" key="10">
    <source>
        <dbReference type="EMBL" id="CAE0602183.1"/>
    </source>
</evidence>
<dbReference type="AlphaFoldDB" id="A0A7S3X949"/>
<feature type="transmembrane region" description="Helical" evidence="8">
    <location>
        <begin position="99"/>
        <end position="121"/>
    </location>
</feature>
<comment type="similarity">
    <text evidence="7 8">Belongs to the SFT2 family.</text>
</comment>
<dbReference type="InterPro" id="IPR011691">
    <property type="entry name" value="Vesicle_transpt_SFT2"/>
</dbReference>
<feature type="transmembrane region" description="Helical" evidence="8">
    <location>
        <begin position="186"/>
        <end position="207"/>
    </location>
</feature>
<feature type="transmembrane region" description="Helical" evidence="8">
    <location>
        <begin position="160"/>
        <end position="180"/>
    </location>
</feature>
<feature type="transmembrane region" description="Helical" evidence="8">
    <location>
        <begin position="127"/>
        <end position="148"/>
    </location>
</feature>
<keyword evidence="3 8" id="KW-0812">Transmembrane</keyword>
<dbReference type="GO" id="GO:0016192">
    <property type="term" value="P:vesicle-mediated transport"/>
    <property type="evidence" value="ECO:0007669"/>
    <property type="project" value="InterPro"/>
</dbReference>
<dbReference type="GO" id="GO:0016020">
    <property type="term" value="C:membrane"/>
    <property type="evidence" value="ECO:0007669"/>
    <property type="project" value="UniProtKB-SubCell"/>
</dbReference>
<evidence type="ECO:0000256" key="9">
    <source>
        <dbReference type="SAM" id="MobiDB-lite"/>
    </source>
</evidence>
<name>A0A7S3X949_EMIHU</name>
<comment type="subcellular location">
    <subcellularLocation>
        <location evidence="1 8">Membrane</location>
        <topology evidence="1 8">Multi-pass membrane protein</topology>
    </subcellularLocation>
</comment>
<evidence type="ECO:0000256" key="1">
    <source>
        <dbReference type="ARBA" id="ARBA00004141"/>
    </source>
</evidence>
<accession>A0A7S3X949</accession>
<comment type="function">
    <text evidence="8">May be involved in fusion of retrograde transport vesicles derived from an endocytic compartment with the Golgi complex.</text>
</comment>